<dbReference type="InterPro" id="IPR000008">
    <property type="entry name" value="C2_dom"/>
</dbReference>
<evidence type="ECO:0000256" key="6">
    <source>
        <dbReference type="SAM" id="Phobius"/>
    </source>
</evidence>
<name>A0A1E5V004_9POAL</name>
<dbReference type="PROSITE" id="PS50004">
    <property type="entry name" value="C2"/>
    <property type="match status" value="2"/>
</dbReference>
<evidence type="ECO:0000256" key="5">
    <source>
        <dbReference type="SAM" id="MobiDB-lite"/>
    </source>
</evidence>
<evidence type="ECO:0000259" key="8">
    <source>
        <dbReference type="PROSITE" id="PS51778"/>
    </source>
</evidence>
<feature type="domain" description="VASt" evidence="8">
    <location>
        <begin position="900"/>
        <end position="1102"/>
    </location>
</feature>
<evidence type="ECO:0000256" key="3">
    <source>
        <dbReference type="ARBA" id="ARBA00022989"/>
    </source>
</evidence>
<evidence type="ECO:0000313" key="10">
    <source>
        <dbReference type="Proteomes" id="UP000095767"/>
    </source>
</evidence>
<dbReference type="Gene3D" id="2.30.29.30">
    <property type="entry name" value="Pleckstrin-homology domain (PH domain)/Phosphotyrosine-binding domain (PTB)"/>
    <property type="match status" value="1"/>
</dbReference>
<proteinExistence type="predicted"/>
<organism evidence="9 10">
    <name type="scientific">Dichanthelium oligosanthes</name>
    <dbReference type="NCBI Taxonomy" id="888268"/>
    <lineage>
        <taxon>Eukaryota</taxon>
        <taxon>Viridiplantae</taxon>
        <taxon>Streptophyta</taxon>
        <taxon>Embryophyta</taxon>
        <taxon>Tracheophyta</taxon>
        <taxon>Spermatophyta</taxon>
        <taxon>Magnoliopsida</taxon>
        <taxon>Liliopsida</taxon>
        <taxon>Poales</taxon>
        <taxon>Poaceae</taxon>
        <taxon>PACMAD clade</taxon>
        <taxon>Panicoideae</taxon>
        <taxon>Panicodae</taxon>
        <taxon>Paniceae</taxon>
        <taxon>Dichantheliinae</taxon>
        <taxon>Dichanthelium</taxon>
    </lineage>
</organism>
<keyword evidence="2 6" id="KW-0812">Transmembrane</keyword>
<feature type="region of interest" description="Disordered" evidence="5">
    <location>
        <begin position="242"/>
        <end position="277"/>
    </location>
</feature>
<dbReference type="SUPFAM" id="SSF49562">
    <property type="entry name" value="C2 domain (Calcium/lipid-binding domain, CaLB)"/>
    <property type="match status" value="2"/>
</dbReference>
<feature type="transmembrane region" description="Helical" evidence="6">
    <location>
        <begin position="1009"/>
        <end position="1036"/>
    </location>
</feature>
<dbReference type="PROSITE" id="PS51778">
    <property type="entry name" value="VAST"/>
    <property type="match status" value="2"/>
</dbReference>
<dbReference type="InterPro" id="IPR035892">
    <property type="entry name" value="C2_domain_sf"/>
</dbReference>
<dbReference type="PANTHER" id="PTHR46296">
    <property type="entry name" value="BNAA05G37250D PROTEIN"/>
    <property type="match status" value="1"/>
</dbReference>
<keyword evidence="4 6" id="KW-0472">Membrane</keyword>
<dbReference type="Gene3D" id="2.60.40.150">
    <property type="entry name" value="C2 domain"/>
    <property type="match status" value="2"/>
</dbReference>
<comment type="caution">
    <text evidence="9">The sequence shown here is derived from an EMBL/GenBank/DDBJ whole genome shotgun (WGS) entry which is preliminary data.</text>
</comment>
<evidence type="ECO:0000313" key="9">
    <source>
        <dbReference type="EMBL" id="OEL18418.1"/>
    </source>
</evidence>
<dbReference type="EMBL" id="LWDX02056631">
    <property type="protein sequence ID" value="OEL18418.1"/>
    <property type="molecule type" value="Genomic_DNA"/>
</dbReference>
<dbReference type="Pfam" id="PF02893">
    <property type="entry name" value="GRAM"/>
    <property type="match status" value="1"/>
</dbReference>
<dbReference type="InterPro" id="IPR044511">
    <property type="entry name" value="At1g03370/At5g50170-like"/>
</dbReference>
<feature type="domain" description="C2" evidence="7">
    <location>
        <begin position="573"/>
        <end position="686"/>
    </location>
</feature>
<keyword evidence="3 6" id="KW-1133">Transmembrane helix</keyword>
<evidence type="ECO:0000259" key="7">
    <source>
        <dbReference type="PROSITE" id="PS50004"/>
    </source>
</evidence>
<reference evidence="9 10" key="1">
    <citation type="submission" date="2016-09" db="EMBL/GenBank/DDBJ databases">
        <title>The draft genome of Dichanthelium oligosanthes: A C3 panicoid grass species.</title>
        <authorList>
            <person name="Studer A.J."/>
            <person name="Schnable J.C."/>
            <person name="Brutnell T.P."/>
        </authorList>
    </citation>
    <scope>NUCLEOTIDE SEQUENCE [LARGE SCALE GENOMIC DNA]</scope>
    <source>
        <strain evidence="10">cv. Kellogg 1175</strain>
        <tissue evidence="9">Leaf</tissue>
    </source>
</reference>
<accession>A0A1E5V004</accession>
<feature type="domain" description="VASt" evidence="8">
    <location>
        <begin position="302"/>
        <end position="474"/>
    </location>
</feature>
<dbReference type="InterPro" id="IPR031968">
    <property type="entry name" value="VASt"/>
</dbReference>
<dbReference type="InterPro" id="IPR004182">
    <property type="entry name" value="GRAM"/>
</dbReference>
<dbReference type="AlphaFoldDB" id="A0A1E5V004"/>
<dbReference type="InterPro" id="IPR011993">
    <property type="entry name" value="PH-like_dom_sf"/>
</dbReference>
<evidence type="ECO:0000256" key="4">
    <source>
        <dbReference type="ARBA" id="ARBA00023136"/>
    </source>
</evidence>
<dbReference type="GO" id="GO:0016020">
    <property type="term" value="C:membrane"/>
    <property type="evidence" value="ECO:0007669"/>
    <property type="project" value="UniProtKB-SubCell"/>
</dbReference>
<dbReference type="STRING" id="888268.A0A1E5V004"/>
<dbReference type="OrthoDB" id="67700at2759"/>
<dbReference type="Pfam" id="PF00168">
    <property type="entry name" value="C2"/>
    <property type="match status" value="2"/>
</dbReference>
<dbReference type="SMART" id="SM00568">
    <property type="entry name" value="GRAM"/>
    <property type="match status" value="1"/>
</dbReference>
<dbReference type="PANTHER" id="PTHR46296:SF8">
    <property type="entry name" value="OS06G0297800 PROTEIN"/>
    <property type="match status" value="1"/>
</dbReference>
<dbReference type="SMART" id="SM00239">
    <property type="entry name" value="C2"/>
    <property type="match status" value="2"/>
</dbReference>
<evidence type="ECO:0000256" key="2">
    <source>
        <dbReference type="ARBA" id="ARBA00022692"/>
    </source>
</evidence>
<feature type="non-terminal residue" evidence="9">
    <location>
        <position position="1"/>
    </location>
</feature>
<comment type="subcellular location">
    <subcellularLocation>
        <location evidence="1">Membrane</location>
        <topology evidence="1">Single-pass membrane protein</topology>
    </subcellularLocation>
</comment>
<feature type="compositionally biased region" description="Polar residues" evidence="5">
    <location>
        <begin position="256"/>
        <end position="277"/>
    </location>
</feature>
<feature type="domain" description="C2" evidence="7">
    <location>
        <begin position="20"/>
        <end position="138"/>
    </location>
</feature>
<protein>
    <submittedName>
        <fullName evidence="9">C2 and GRAM domain-containing protein</fullName>
    </submittedName>
</protein>
<gene>
    <name evidence="9" type="ORF">BAE44_0020564</name>
</gene>
<feature type="compositionally biased region" description="Low complexity" evidence="5">
    <location>
        <begin position="246"/>
        <end position="255"/>
    </location>
</feature>
<sequence length="1106" mass="123846">LFDSVGGGRTAARIEFLGNSSNRAKIKKKRSHFPREMRLVVRVIEARGLPATDADGPRDPYAKAQLGKQRAKTKVLRKTLTPAWDEEFAFRVGDLRDQLIVSVLHEDRYFSDDVLGQVKVPLNDVLEADNRTLGTQWYQLQPKSKKAKLKDCGEIQLSISLAQNQSEETAALAHWASDDLASNSDKSSELVKGSSLPNIPIEISTAVSESDEIEVTKEDKSNGGPSFVNKLYQMFKPKDAEATAPSLSNLDSSSDILEQTPSTSSQSPEKQDQEASATMTFDELLKAFGSRHEGKEMPENLSGGVLIDQVYAVAPSDLNTLLFSPSSDFLQSLAEIQGTTGLEIQQWRLENDGEILKRIVSYTKAPTKLVKAVKATEDVTYLKADGEMFAVLADVNTPDVPFGSNFRVEVLTCIMPGPELPDDEKSSHLVVSWRLNFVQSTMMKSMIENGARQGLKDNYVQFSEFLSRSFRPVDAKDTTANNDVLSSVQPEQESDWKLAFRIFGNFALLSSIFAFVYVSAHIILASPSIIQGLEFPGLDLPDSAGEVVVCGILVLQGQRVLNMIGRFIQAKRQRGDHGVKAQGDGWLLTVALIEGTSLAATKSSGYSDPYVVFTCNGKTKTSSIKFHTLEPQWNEIFEFDAMEDSPSVMEINVYDFDGPFDEVASLGHAEVNFLKYNISELADIWIPLKGKLAQACQSKLHLRIFLNNTRGTQVMMDYLDKMEKEVGKKIAVRSPHTNLAFQKIFSLPPEEFLINDFTCHLKRKMLTQGRLFLSPRIFGFYTNLFGHKTKFFFLWEDIEDILVVPATLASMGSPSLVIILRKGRGMDAKHGAKQLDSEGRLKFHFQSFVSFNVAHKTIMALWKARSLTPEQKVQLVEEESETEDFQNEEGGSFLGIEDAKMSRVFSSTKPFDVSTLMSIFEGGPMERRVMEKVGCVDYSVTEWEPVRADVYQRQVHHKFDKKSARHEGEAMSTQQKSPLPNKNGWLVEEVMTLEGIPIGECFNVRADSWYYIIYISISVIYYISCNILTCLCRFPVTPSFFMLHIRYQLENNASKQTTCTVQVSIGIVWLKSCKNRKKITQDVASSASSRLKKIFSQFEKESIPAK</sequence>
<keyword evidence="10" id="KW-1185">Reference proteome</keyword>
<evidence type="ECO:0000256" key="1">
    <source>
        <dbReference type="ARBA" id="ARBA00004167"/>
    </source>
</evidence>
<dbReference type="Pfam" id="PF16016">
    <property type="entry name" value="VASt"/>
    <property type="match status" value="2"/>
</dbReference>
<dbReference type="Proteomes" id="UP000095767">
    <property type="component" value="Unassembled WGS sequence"/>
</dbReference>
<dbReference type="CDD" id="cd00030">
    <property type="entry name" value="C2"/>
    <property type="match status" value="2"/>
</dbReference>